<comment type="caution">
    <text evidence="2">The sequence shown here is derived from an EMBL/GenBank/DDBJ whole genome shotgun (WGS) entry which is preliminary data.</text>
</comment>
<dbReference type="Pfam" id="PF12335">
    <property type="entry name" value="SBF2"/>
    <property type="match status" value="1"/>
</dbReference>
<evidence type="ECO:0000313" key="3">
    <source>
        <dbReference type="Proteomes" id="UP001208570"/>
    </source>
</evidence>
<organism evidence="2 3">
    <name type="scientific">Paralvinella palmiformis</name>
    <dbReference type="NCBI Taxonomy" id="53620"/>
    <lineage>
        <taxon>Eukaryota</taxon>
        <taxon>Metazoa</taxon>
        <taxon>Spiralia</taxon>
        <taxon>Lophotrochozoa</taxon>
        <taxon>Annelida</taxon>
        <taxon>Polychaeta</taxon>
        <taxon>Sedentaria</taxon>
        <taxon>Canalipalpata</taxon>
        <taxon>Terebellida</taxon>
        <taxon>Terebelliformia</taxon>
        <taxon>Alvinellidae</taxon>
        <taxon>Paralvinella</taxon>
    </lineage>
</organism>
<sequence length="208" mass="24293">MRPQKSLGLCFTHALISEALRAANKKVDEQVFYSLVQYFAVVLFECNEAEDFGPAKTLMNMCFTFYHEVHPPTGPTLKHFLYSYLKDQPIWQSLRFWNAAFFDAVQYERARRPVPTRGTGKEGQVDDRHYQENITFGQLGTFTCNMRAFGLSRDLCLEFLRKQSTIASLREGNCHFTTPVCRRLPIKYLLDPSWRQEWRQYKAPTSLV</sequence>
<protein>
    <recommendedName>
        <fullName evidence="1">SBF1/SBF2 domain-containing protein</fullName>
    </recommendedName>
</protein>
<dbReference type="EMBL" id="JAODUP010000224">
    <property type="protein sequence ID" value="KAK2156011.1"/>
    <property type="molecule type" value="Genomic_DNA"/>
</dbReference>
<accession>A0AAD9N5R2</accession>
<dbReference type="InterPro" id="IPR022096">
    <property type="entry name" value="SBF1/SBF2"/>
</dbReference>
<name>A0AAD9N5R2_9ANNE</name>
<feature type="domain" description="SBF1/SBF2" evidence="1">
    <location>
        <begin position="22"/>
        <end position="108"/>
    </location>
</feature>
<keyword evidence="3" id="KW-1185">Reference proteome</keyword>
<dbReference type="InterPro" id="IPR039872">
    <property type="entry name" value="KIAA0513"/>
</dbReference>
<proteinExistence type="predicted"/>
<dbReference type="PANTHER" id="PTHR13663:SF2">
    <property type="entry name" value="SIMILAR TO RIKEN CDNA 6430548M08"/>
    <property type="match status" value="1"/>
</dbReference>
<reference evidence="2" key="1">
    <citation type="journal article" date="2023" name="Mol. Biol. Evol.">
        <title>Third-Generation Sequencing Reveals the Adaptive Role of the Epigenome in Three Deep-Sea Polychaetes.</title>
        <authorList>
            <person name="Perez M."/>
            <person name="Aroh O."/>
            <person name="Sun Y."/>
            <person name="Lan Y."/>
            <person name="Juniper S.K."/>
            <person name="Young C.R."/>
            <person name="Angers B."/>
            <person name="Qian P.Y."/>
        </authorList>
    </citation>
    <scope>NUCLEOTIDE SEQUENCE</scope>
    <source>
        <strain evidence="2">P08H-3</strain>
    </source>
</reference>
<gene>
    <name evidence="2" type="ORF">LSH36_224g07006</name>
</gene>
<evidence type="ECO:0000259" key="1">
    <source>
        <dbReference type="Pfam" id="PF12335"/>
    </source>
</evidence>
<dbReference type="AlphaFoldDB" id="A0AAD9N5R2"/>
<dbReference type="PANTHER" id="PTHR13663">
    <property type="entry name" value="SIMILAR TO RIKEN CDNA 6430548M08"/>
    <property type="match status" value="1"/>
</dbReference>
<evidence type="ECO:0000313" key="2">
    <source>
        <dbReference type="EMBL" id="KAK2156011.1"/>
    </source>
</evidence>
<dbReference type="Proteomes" id="UP001208570">
    <property type="component" value="Unassembled WGS sequence"/>
</dbReference>